<comment type="caution">
    <text evidence="1">The sequence shown here is derived from an EMBL/GenBank/DDBJ whole genome shotgun (WGS) entry which is preliminary data.</text>
</comment>
<name>A0A9W9PYR3_9EURO</name>
<sequence length="415" mass="47636">MPQSAAGKSSSLLESLPTELVEKIFSEALEVNLARASILIARQVSREAVYEMFLLQAYWNDPQDCVRDPHLHWNSAYQDIQLPKYDYAGQDIVAQHFSANRYQPLQIMEQEKLQRDVSSCRWFTLARFRQILPSLMTLTLNTVNYQWVCSRGLLEPSMNRDSSFAALDPSNGPDALYHDDVPRELEILDDVTIKGTYVNGACGRVHMIRTVRVSSLPEKVLHGPWTEDRLHLLLLLRRAFGKRFRWYDDGLWSQRQRKLSPDFSIQACFEGIEDAIVEKNEVALRYLLDVMQTFGPSKSSSRRGAHLPAKLYRLALRHAVSHPHMFDMFLEVGSNALPQTAHAYDWASERIAKGDWLSICAYSYLRKQKLQICDRLRVILSLPSRSPYRDKARVTQRRLLIGLARGAALDGEPIF</sequence>
<proteinExistence type="predicted"/>
<protein>
    <submittedName>
        <fullName evidence="1">Uncharacterized protein</fullName>
    </submittedName>
</protein>
<reference evidence="1" key="2">
    <citation type="journal article" date="2023" name="IMA Fungus">
        <title>Comparative genomic study of the Penicillium genus elucidates a diverse pangenome and 15 lateral gene transfer events.</title>
        <authorList>
            <person name="Petersen C."/>
            <person name="Sorensen T."/>
            <person name="Nielsen M.R."/>
            <person name="Sondergaard T.E."/>
            <person name="Sorensen J.L."/>
            <person name="Fitzpatrick D.A."/>
            <person name="Frisvad J.C."/>
            <person name="Nielsen K.L."/>
        </authorList>
    </citation>
    <scope>NUCLEOTIDE SEQUENCE</scope>
    <source>
        <strain evidence="1">IBT 21472</strain>
    </source>
</reference>
<accession>A0A9W9PYR3</accession>
<dbReference type="EMBL" id="JAPZBO010000004">
    <property type="protein sequence ID" value="KAJ5318698.1"/>
    <property type="molecule type" value="Genomic_DNA"/>
</dbReference>
<gene>
    <name evidence="1" type="ORF">N7476_005118</name>
</gene>
<dbReference type="AlphaFoldDB" id="A0A9W9PYR3"/>
<organism evidence="1 2">
    <name type="scientific">Penicillium atrosanguineum</name>
    <dbReference type="NCBI Taxonomy" id="1132637"/>
    <lineage>
        <taxon>Eukaryota</taxon>
        <taxon>Fungi</taxon>
        <taxon>Dikarya</taxon>
        <taxon>Ascomycota</taxon>
        <taxon>Pezizomycotina</taxon>
        <taxon>Eurotiomycetes</taxon>
        <taxon>Eurotiomycetidae</taxon>
        <taxon>Eurotiales</taxon>
        <taxon>Aspergillaceae</taxon>
        <taxon>Penicillium</taxon>
    </lineage>
</organism>
<dbReference type="Proteomes" id="UP001147746">
    <property type="component" value="Unassembled WGS sequence"/>
</dbReference>
<evidence type="ECO:0000313" key="2">
    <source>
        <dbReference type="Proteomes" id="UP001147746"/>
    </source>
</evidence>
<reference evidence="1" key="1">
    <citation type="submission" date="2022-12" db="EMBL/GenBank/DDBJ databases">
        <authorList>
            <person name="Petersen C."/>
        </authorList>
    </citation>
    <scope>NUCLEOTIDE SEQUENCE</scope>
    <source>
        <strain evidence="1">IBT 21472</strain>
    </source>
</reference>
<evidence type="ECO:0000313" key="1">
    <source>
        <dbReference type="EMBL" id="KAJ5318698.1"/>
    </source>
</evidence>
<keyword evidence="2" id="KW-1185">Reference proteome</keyword>